<protein>
    <submittedName>
        <fullName evidence="1">Uncharacterized protein</fullName>
    </submittedName>
</protein>
<sequence>MGKEVVKWRSPEASPFLSRWSNRQCLCEAHSCPGYWRATAPSWSFHFSKRRERWRTEQQSPGACQDLHVGTPESWSPLCRSEGPCPLPSCPLHRLCIRPPPGDTDLAQCPGEMNPDSYDDCDQGSSGFHGGLSSDTDRGLFGLTCTLSTPWSPWPGEKEDQLWSLPLWFPTAGSPDARSRAQDHSAIHLASSPLPPVILLPELLTQPCFMSV</sequence>
<reference evidence="1" key="2">
    <citation type="submission" date="2025-03" db="EMBL/GenBank/DDBJ databases">
        <authorList>
            <consortium name="ELIXIR-Norway"/>
            <consortium name="Elixir Norway"/>
        </authorList>
    </citation>
    <scope>NUCLEOTIDE SEQUENCE</scope>
</reference>
<dbReference type="EMBL" id="OX596109">
    <property type="protein sequence ID" value="CAN0284644.1"/>
    <property type="molecule type" value="Genomic_DNA"/>
</dbReference>
<proteinExistence type="predicted"/>
<organism evidence="1 2">
    <name type="scientific">Rangifer tarandus platyrhynchus</name>
    <name type="common">Svalbard reindeer</name>
    <dbReference type="NCBI Taxonomy" id="3082113"/>
    <lineage>
        <taxon>Eukaryota</taxon>
        <taxon>Metazoa</taxon>
        <taxon>Chordata</taxon>
        <taxon>Craniata</taxon>
        <taxon>Vertebrata</taxon>
        <taxon>Euteleostomi</taxon>
        <taxon>Mammalia</taxon>
        <taxon>Eutheria</taxon>
        <taxon>Laurasiatheria</taxon>
        <taxon>Artiodactyla</taxon>
        <taxon>Ruminantia</taxon>
        <taxon>Pecora</taxon>
        <taxon>Cervidae</taxon>
        <taxon>Odocoileinae</taxon>
        <taxon>Rangifer</taxon>
    </lineage>
</organism>
<name>A0AC59Z7M4_RANTA</name>
<accession>A0AC59Z7M4</accession>
<evidence type="ECO:0000313" key="2">
    <source>
        <dbReference type="Proteomes" id="UP001162501"/>
    </source>
</evidence>
<gene>
    <name evidence="1" type="ORF">MRATA1EN22A_LOCUS14918</name>
</gene>
<reference evidence="1" key="1">
    <citation type="submission" date="2023-05" db="EMBL/GenBank/DDBJ databases">
        <authorList>
            <consortium name="ELIXIR-Norway"/>
        </authorList>
    </citation>
    <scope>NUCLEOTIDE SEQUENCE</scope>
</reference>
<dbReference type="Proteomes" id="UP001162501">
    <property type="component" value="Chromosome 25"/>
</dbReference>
<evidence type="ECO:0000313" key="1">
    <source>
        <dbReference type="EMBL" id="CAN0284644.1"/>
    </source>
</evidence>